<comment type="similarity">
    <text evidence="1 6">Belongs to the annexin family.</text>
</comment>
<dbReference type="FunFam" id="1.10.220.10:FF:000010">
    <property type="entry name" value="Annexin"/>
    <property type="match status" value="1"/>
</dbReference>
<evidence type="ECO:0000256" key="3">
    <source>
        <dbReference type="ARBA" id="ARBA00022837"/>
    </source>
</evidence>
<dbReference type="Proteomes" id="UP000494040">
    <property type="component" value="Unassembled WGS sequence"/>
</dbReference>
<dbReference type="InterPro" id="IPR001464">
    <property type="entry name" value="Annexin"/>
</dbReference>
<dbReference type="InterPro" id="IPR037104">
    <property type="entry name" value="Annexin_sf"/>
</dbReference>
<dbReference type="EnsemblMetazoa" id="XM_014395679.1">
    <property type="protein sequence ID" value="XP_014251165.1"/>
    <property type="gene ID" value="LOC106667618"/>
</dbReference>
<evidence type="ECO:0000256" key="4">
    <source>
        <dbReference type="ARBA" id="ARBA00023216"/>
    </source>
</evidence>
<dbReference type="GO" id="GO:0005544">
    <property type="term" value="F:calcium-dependent phospholipid binding"/>
    <property type="evidence" value="ECO:0007669"/>
    <property type="project" value="UniProtKB-KW"/>
</dbReference>
<dbReference type="PRINTS" id="PR00196">
    <property type="entry name" value="ANNEXIN"/>
</dbReference>
<comment type="domain">
    <text evidence="6">A pair of annexin repeats may form one binding site for calcium and phospholipid.</text>
</comment>
<dbReference type="Gene3D" id="1.10.220.10">
    <property type="entry name" value="Annexin"/>
    <property type="match status" value="4"/>
</dbReference>
<evidence type="ECO:0000256" key="5">
    <source>
        <dbReference type="ARBA" id="ARBA00023302"/>
    </source>
</evidence>
<dbReference type="GO" id="GO:0005737">
    <property type="term" value="C:cytoplasm"/>
    <property type="evidence" value="ECO:0007669"/>
    <property type="project" value="TreeGrafter"/>
</dbReference>
<dbReference type="Pfam" id="PF00191">
    <property type="entry name" value="Annexin"/>
    <property type="match status" value="4"/>
</dbReference>
<name>A0A8I6RRI1_CIMLE</name>
<dbReference type="SMART" id="SM00335">
    <property type="entry name" value="ANX"/>
    <property type="match status" value="4"/>
</dbReference>
<reference evidence="7" key="1">
    <citation type="submission" date="2022-01" db="UniProtKB">
        <authorList>
            <consortium name="EnsemblMetazoa"/>
        </authorList>
    </citation>
    <scope>IDENTIFICATION</scope>
</reference>
<proteinExistence type="inferred from homology"/>
<keyword evidence="8" id="KW-1185">Reference proteome</keyword>
<keyword evidence="4 6" id="KW-0041">Annexin</keyword>
<dbReference type="OMA" id="DENQGVN"/>
<evidence type="ECO:0000313" key="7">
    <source>
        <dbReference type="EnsemblMetazoa" id="XP_014251165.1"/>
    </source>
</evidence>
<dbReference type="GO" id="GO:0005886">
    <property type="term" value="C:plasma membrane"/>
    <property type="evidence" value="ECO:0007669"/>
    <property type="project" value="TreeGrafter"/>
</dbReference>
<dbReference type="FunFam" id="1.10.220.10:FF:000001">
    <property type="entry name" value="Annexin"/>
    <property type="match status" value="1"/>
</dbReference>
<evidence type="ECO:0000313" key="8">
    <source>
        <dbReference type="Proteomes" id="UP000494040"/>
    </source>
</evidence>
<keyword evidence="2 6" id="KW-0677">Repeat</keyword>
<dbReference type="GO" id="GO:0005634">
    <property type="term" value="C:nucleus"/>
    <property type="evidence" value="ECO:0007669"/>
    <property type="project" value="TreeGrafter"/>
</dbReference>
<dbReference type="PANTHER" id="PTHR10502">
    <property type="entry name" value="ANNEXIN"/>
    <property type="match status" value="1"/>
</dbReference>
<protein>
    <recommendedName>
        <fullName evidence="6">Annexin</fullName>
    </recommendedName>
</protein>
<dbReference type="PANTHER" id="PTHR10502:SF233">
    <property type="entry name" value="ANNEXIN B9"/>
    <property type="match status" value="1"/>
</dbReference>
<dbReference type="FunFam" id="1.10.220.10:FF:000002">
    <property type="entry name" value="Annexin"/>
    <property type="match status" value="1"/>
</dbReference>
<dbReference type="KEGG" id="clec:106667618"/>
<organism evidence="7 8">
    <name type="scientific">Cimex lectularius</name>
    <name type="common">Bed bug</name>
    <name type="synonym">Acanthia lectularia</name>
    <dbReference type="NCBI Taxonomy" id="79782"/>
    <lineage>
        <taxon>Eukaryota</taxon>
        <taxon>Metazoa</taxon>
        <taxon>Ecdysozoa</taxon>
        <taxon>Arthropoda</taxon>
        <taxon>Hexapoda</taxon>
        <taxon>Insecta</taxon>
        <taxon>Pterygota</taxon>
        <taxon>Neoptera</taxon>
        <taxon>Paraneoptera</taxon>
        <taxon>Hemiptera</taxon>
        <taxon>Heteroptera</taxon>
        <taxon>Panheteroptera</taxon>
        <taxon>Cimicomorpha</taxon>
        <taxon>Cimicidae</taxon>
        <taxon>Cimex</taxon>
    </lineage>
</organism>
<dbReference type="SUPFAM" id="SSF47874">
    <property type="entry name" value="Annexin"/>
    <property type="match status" value="1"/>
</dbReference>
<keyword evidence="5 6" id="KW-0111">Calcium/phospholipid-binding</keyword>
<keyword evidence="3 6" id="KW-0106">Calcium</keyword>
<dbReference type="GO" id="GO:0001786">
    <property type="term" value="F:phosphatidylserine binding"/>
    <property type="evidence" value="ECO:0007669"/>
    <property type="project" value="TreeGrafter"/>
</dbReference>
<evidence type="ECO:0000256" key="1">
    <source>
        <dbReference type="ARBA" id="ARBA00007831"/>
    </source>
</evidence>
<dbReference type="PROSITE" id="PS00223">
    <property type="entry name" value="ANNEXIN_1"/>
    <property type="match status" value="1"/>
</dbReference>
<dbReference type="InterPro" id="IPR018252">
    <property type="entry name" value="Annexin_repeat_CS"/>
</dbReference>
<dbReference type="OrthoDB" id="37886at2759"/>
<dbReference type="GO" id="GO:0032509">
    <property type="term" value="P:endosome transport via multivesicular body sorting pathway"/>
    <property type="evidence" value="ECO:0007669"/>
    <property type="project" value="TreeGrafter"/>
</dbReference>
<dbReference type="GO" id="GO:0012506">
    <property type="term" value="C:vesicle membrane"/>
    <property type="evidence" value="ECO:0007669"/>
    <property type="project" value="TreeGrafter"/>
</dbReference>
<evidence type="ECO:0000256" key="6">
    <source>
        <dbReference type="RuleBase" id="RU003540"/>
    </source>
</evidence>
<sequence length="324" mass="35859">MSQPKHTPFQCTPTVFPAKNFDAQKDAATLVNVVKGNGTEQDIIDVITKRTSVQRLEIIEAYKTTLHGGDLVSHLKKKLGGKFEDVIIALLTPLPEFYADEMHKAISGLGTDEDAIIEILCTLSNFGIKTIAGYYEQKYGKSMESALKGDTSGHFKHLCVSMSLGNRDENDNVDDALVNTDAEALHAAGEAKKWGTDESVFNKILVTRSYQHLRKVFQRYEVISGNDIEVAVEKEFSGNVKDGLLGIIKCVKSKVGFLAERLYKSMKGLGTNDKTLIRIIVTRSEIDLGDIKKVFEEKYGKSLESWIIDDTSGNYKKALVSIVS</sequence>
<dbReference type="GO" id="GO:0005509">
    <property type="term" value="F:calcium ion binding"/>
    <property type="evidence" value="ECO:0007669"/>
    <property type="project" value="InterPro"/>
</dbReference>
<accession>A0A8I6RRI1</accession>
<dbReference type="InterPro" id="IPR018502">
    <property type="entry name" value="Annexin_repeat"/>
</dbReference>
<gene>
    <name evidence="7" type="primary">106667618</name>
</gene>
<dbReference type="PROSITE" id="PS51897">
    <property type="entry name" value="ANNEXIN_2"/>
    <property type="match status" value="4"/>
</dbReference>
<dbReference type="AlphaFoldDB" id="A0A8I6RRI1"/>
<evidence type="ECO:0000256" key="2">
    <source>
        <dbReference type="ARBA" id="ARBA00022737"/>
    </source>
</evidence>